<evidence type="ECO:0000256" key="5">
    <source>
        <dbReference type="ARBA" id="ARBA00022679"/>
    </source>
</evidence>
<dbReference type="GO" id="GO:0005634">
    <property type="term" value="C:nucleus"/>
    <property type="evidence" value="ECO:0007669"/>
    <property type="project" value="UniProtKB-SubCell"/>
</dbReference>
<dbReference type="GO" id="GO:0008757">
    <property type="term" value="F:S-adenosylmethionine-dependent methyltransferase activity"/>
    <property type="evidence" value="ECO:0007669"/>
    <property type="project" value="UniProtKB-ARBA"/>
</dbReference>
<dbReference type="InterPro" id="IPR046341">
    <property type="entry name" value="SET_dom_sf"/>
</dbReference>
<dbReference type="GO" id="GO:0008276">
    <property type="term" value="F:protein methyltransferase activity"/>
    <property type="evidence" value="ECO:0007669"/>
    <property type="project" value="UniProtKB-ARBA"/>
</dbReference>
<evidence type="ECO:0000256" key="6">
    <source>
        <dbReference type="ARBA" id="ARBA00022691"/>
    </source>
</evidence>
<keyword evidence="3" id="KW-0963">Cytoplasm</keyword>
<evidence type="ECO:0000313" key="17">
    <source>
        <dbReference type="Proteomes" id="UP000076858"/>
    </source>
</evidence>
<dbReference type="InterPro" id="IPR044421">
    <property type="entry name" value="SMYD4_SET"/>
</dbReference>
<evidence type="ECO:0000256" key="11">
    <source>
        <dbReference type="ARBA" id="ARBA00048985"/>
    </source>
</evidence>
<sequence>MSRELSNWQELLDSFTETGVRQGKVSKIHQTRSNNAERIKILLEDEELRVVLLKWMNHQVKRQRSLEAAKCFRETGNRQFSLKDYTACIEMYSQSILSCPVENEVELSLALANRSAALFQLDLFEDCLQDIRVALTKNYPSHLLPKILTRKIKSLRKLGLMEDCQTTLAELEASLMHLQVSEKNKIKSDIKVMLMDDQGNENTQDRDSEFDDRIIPFCGENLSFKGASAALDISRHSVEKSRYVVANRDIMAGETLFVEQPNALVVLPDFQTTRCHHCTRELPLKRYPCLSCGKIWFCSNACRQESSCYHSFECGLDSVLNSVGIAHLGARIVVSYGLETILAFLKDTEKVKKISGIDSSYDTKSYQVMFHLVSHTERMAPDELYQYALTTAFLTLLLEQHTKFFQLASQEDRYLVGGLILVHICQMVSNAHAITEICALDENSERQERIATAIYPSASLMNHSCDPTVINSFQGNTLIVRAIRDVRKGDEVFNCYGPHYRRMRRTERLEMLESQYSFVCTCEHCCDTNTEDFQDVIYSFACPSCNGSLVNPSGSYSPAQFQMTLCRSCKTQQSYFTQLKADLEAVSLDARGTEAMDQGDIMEAIKLLTKCVQLRKRALFKGHPDLGKSADKLAQCYAFIGNYEECEKMLRISLIAVEERYGRYSIEMANELQKFTDVLMELASSRNQDLRDELVRHLEEAMFIYRIHYGAWSHSYKELQRKKIHLTKLLMK</sequence>
<evidence type="ECO:0000256" key="2">
    <source>
        <dbReference type="ARBA" id="ARBA00004496"/>
    </source>
</evidence>
<comment type="caution">
    <text evidence="16">The sequence shown here is derived from an EMBL/GenBank/DDBJ whole genome shotgun (WGS) entry which is preliminary data.</text>
</comment>
<evidence type="ECO:0000256" key="3">
    <source>
        <dbReference type="ARBA" id="ARBA00022490"/>
    </source>
</evidence>
<evidence type="ECO:0000256" key="9">
    <source>
        <dbReference type="ARBA" id="ARBA00022833"/>
    </source>
</evidence>
<evidence type="ECO:0000256" key="7">
    <source>
        <dbReference type="ARBA" id="ARBA00022723"/>
    </source>
</evidence>
<evidence type="ECO:0000313" key="16">
    <source>
        <dbReference type="EMBL" id="KZS08827.1"/>
    </source>
</evidence>
<keyword evidence="5" id="KW-0808">Transferase</keyword>
<dbReference type="Gene3D" id="1.10.220.160">
    <property type="match status" value="1"/>
</dbReference>
<evidence type="ECO:0000256" key="14">
    <source>
        <dbReference type="ARBA" id="ARBA00093680"/>
    </source>
</evidence>
<dbReference type="EMBL" id="LRGB01002176">
    <property type="protein sequence ID" value="KZS08827.1"/>
    <property type="molecule type" value="Genomic_DNA"/>
</dbReference>
<accession>A0A164RP77</accession>
<evidence type="ECO:0000256" key="12">
    <source>
        <dbReference type="ARBA" id="ARBA00093423"/>
    </source>
</evidence>
<evidence type="ECO:0000256" key="1">
    <source>
        <dbReference type="ARBA" id="ARBA00004123"/>
    </source>
</evidence>
<protein>
    <recommendedName>
        <fullName evidence="13">Protein-lysine N-methyltransferase SMYD4</fullName>
    </recommendedName>
    <alternativeName>
        <fullName evidence="14">SET and MYND domain-containing protein 4</fullName>
    </alternativeName>
</protein>
<dbReference type="CDD" id="cd10536">
    <property type="entry name" value="SET_SMYD4"/>
    <property type="match status" value="1"/>
</dbReference>
<dbReference type="SUPFAM" id="SSF48452">
    <property type="entry name" value="TPR-like"/>
    <property type="match status" value="2"/>
</dbReference>
<keyword evidence="6" id="KW-0949">S-adenosyl-L-methionine</keyword>
<dbReference type="InterPro" id="IPR001214">
    <property type="entry name" value="SET_dom"/>
</dbReference>
<dbReference type="GO" id="GO:0032259">
    <property type="term" value="P:methylation"/>
    <property type="evidence" value="ECO:0007669"/>
    <property type="project" value="UniProtKB-KW"/>
</dbReference>
<comment type="subcellular location">
    <subcellularLocation>
        <location evidence="2">Cytoplasm</location>
    </subcellularLocation>
    <subcellularLocation>
        <location evidence="1">Nucleus</location>
    </subcellularLocation>
</comment>
<dbReference type="InterPro" id="IPR052097">
    <property type="entry name" value="SET-MYND_domain_protein"/>
</dbReference>
<keyword evidence="17" id="KW-1185">Reference proteome</keyword>
<dbReference type="SUPFAM" id="SSF144232">
    <property type="entry name" value="HIT/MYND zinc finger-like"/>
    <property type="match status" value="1"/>
</dbReference>
<keyword evidence="8" id="KW-0863">Zinc-finger</keyword>
<dbReference type="InterPro" id="IPR002893">
    <property type="entry name" value="Znf_MYND"/>
</dbReference>
<dbReference type="Proteomes" id="UP000076858">
    <property type="component" value="Unassembled WGS sequence"/>
</dbReference>
<keyword evidence="7" id="KW-0479">Metal-binding</keyword>
<evidence type="ECO:0000256" key="13">
    <source>
        <dbReference type="ARBA" id="ARBA00093635"/>
    </source>
</evidence>
<dbReference type="Gene3D" id="6.10.140.2220">
    <property type="match status" value="1"/>
</dbReference>
<dbReference type="Gene3D" id="2.170.270.10">
    <property type="entry name" value="SET domain"/>
    <property type="match status" value="1"/>
</dbReference>
<dbReference type="Gene3D" id="1.25.40.10">
    <property type="entry name" value="Tetratricopeptide repeat domain"/>
    <property type="match status" value="2"/>
</dbReference>
<dbReference type="OrthoDB" id="62495at2759"/>
<comment type="catalytic activity">
    <reaction evidence="11">
        <text>L-lysyl-[protein] + S-adenosyl-L-methionine = N(6)-methyl-L-lysyl-[protein] + S-adenosyl-L-homocysteine + H(+)</text>
        <dbReference type="Rhea" id="RHEA:51736"/>
        <dbReference type="Rhea" id="RHEA-COMP:9752"/>
        <dbReference type="Rhea" id="RHEA-COMP:13053"/>
        <dbReference type="ChEBI" id="CHEBI:15378"/>
        <dbReference type="ChEBI" id="CHEBI:29969"/>
        <dbReference type="ChEBI" id="CHEBI:57856"/>
        <dbReference type="ChEBI" id="CHEBI:59789"/>
        <dbReference type="ChEBI" id="CHEBI:61929"/>
    </reaction>
</comment>
<feature type="domain" description="SET" evidence="15">
    <location>
        <begin position="229"/>
        <end position="497"/>
    </location>
</feature>
<dbReference type="PROSITE" id="PS01360">
    <property type="entry name" value="ZF_MYND_1"/>
    <property type="match status" value="1"/>
</dbReference>
<evidence type="ECO:0000256" key="4">
    <source>
        <dbReference type="ARBA" id="ARBA00022603"/>
    </source>
</evidence>
<keyword evidence="10" id="KW-0539">Nucleus</keyword>
<dbReference type="Pfam" id="PF00856">
    <property type="entry name" value="SET"/>
    <property type="match status" value="1"/>
</dbReference>
<evidence type="ECO:0000256" key="8">
    <source>
        <dbReference type="ARBA" id="ARBA00022771"/>
    </source>
</evidence>
<dbReference type="GO" id="GO:0008270">
    <property type="term" value="F:zinc ion binding"/>
    <property type="evidence" value="ECO:0007669"/>
    <property type="project" value="UniProtKB-KW"/>
</dbReference>
<dbReference type="InterPro" id="IPR011990">
    <property type="entry name" value="TPR-like_helical_dom_sf"/>
</dbReference>
<gene>
    <name evidence="16" type="ORF">APZ42_027096</name>
</gene>
<dbReference type="STRING" id="35525.A0A164RP77"/>
<dbReference type="SUPFAM" id="SSF82199">
    <property type="entry name" value="SET domain"/>
    <property type="match status" value="1"/>
</dbReference>
<name>A0A164RP77_9CRUS</name>
<dbReference type="GO" id="GO:0005737">
    <property type="term" value="C:cytoplasm"/>
    <property type="evidence" value="ECO:0007669"/>
    <property type="project" value="UniProtKB-SubCell"/>
</dbReference>
<dbReference type="PANTHER" id="PTHR46165">
    <property type="entry name" value="SET AND MYND DOMAIN-CONTAINING PROTEIN 4"/>
    <property type="match status" value="1"/>
</dbReference>
<keyword evidence="4" id="KW-0489">Methyltransferase</keyword>
<proteinExistence type="predicted"/>
<dbReference type="PANTHER" id="PTHR46165:SF2">
    <property type="entry name" value="SET AND MYND DOMAIN-CONTAINING PROTEIN 4"/>
    <property type="match status" value="1"/>
</dbReference>
<reference evidence="16 17" key="1">
    <citation type="submission" date="2016-03" db="EMBL/GenBank/DDBJ databases">
        <title>EvidentialGene: Evidence-directed Construction of Genes on Genomes.</title>
        <authorList>
            <person name="Gilbert D.G."/>
            <person name="Choi J.-H."/>
            <person name="Mockaitis K."/>
            <person name="Colbourne J."/>
            <person name="Pfrender M."/>
        </authorList>
    </citation>
    <scope>NUCLEOTIDE SEQUENCE [LARGE SCALE GENOMIC DNA]</scope>
    <source>
        <strain evidence="16 17">Xinb3</strain>
        <tissue evidence="16">Complete organism</tissue>
    </source>
</reference>
<evidence type="ECO:0000259" key="15">
    <source>
        <dbReference type="PROSITE" id="PS50280"/>
    </source>
</evidence>
<dbReference type="PROSITE" id="PS50280">
    <property type="entry name" value="SET"/>
    <property type="match status" value="1"/>
</dbReference>
<organism evidence="16 17">
    <name type="scientific">Daphnia magna</name>
    <dbReference type="NCBI Taxonomy" id="35525"/>
    <lineage>
        <taxon>Eukaryota</taxon>
        <taxon>Metazoa</taxon>
        <taxon>Ecdysozoa</taxon>
        <taxon>Arthropoda</taxon>
        <taxon>Crustacea</taxon>
        <taxon>Branchiopoda</taxon>
        <taxon>Diplostraca</taxon>
        <taxon>Cladocera</taxon>
        <taxon>Anomopoda</taxon>
        <taxon>Daphniidae</taxon>
        <taxon>Daphnia</taxon>
    </lineage>
</organism>
<dbReference type="AlphaFoldDB" id="A0A164RP77"/>
<keyword evidence="9" id="KW-0862">Zinc</keyword>
<dbReference type="GO" id="GO:0008170">
    <property type="term" value="F:N-methyltransferase activity"/>
    <property type="evidence" value="ECO:0007669"/>
    <property type="project" value="UniProtKB-ARBA"/>
</dbReference>
<comment type="function">
    <text evidence="12">Protein-lysine N-methyltransferase. Monomethylates PRMT5, modulating its transcriptional activity. May also act as a histone methyltransferase. Plays a critical role in cardiac development. Acts as a key epigenetic regulator of gene expression during cardiac development via its dual activities as a methyltransferase and negative regulator of HDAC1.</text>
</comment>
<evidence type="ECO:0000256" key="10">
    <source>
        <dbReference type="ARBA" id="ARBA00023242"/>
    </source>
</evidence>
<dbReference type="GO" id="GO:0042826">
    <property type="term" value="F:histone deacetylase binding"/>
    <property type="evidence" value="ECO:0007669"/>
    <property type="project" value="TreeGrafter"/>
</dbReference>